<accession>A0A2P6Q267</accession>
<evidence type="ECO:0000313" key="1">
    <source>
        <dbReference type="EMBL" id="PRQ28283.1"/>
    </source>
</evidence>
<dbReference type="AlphaFoldDB" id="A0A2P6Q267"/>
<proteinExistence type="predicted"/>
<dbReference type="EMBL" id="PDCK01000043">
    <property type="protein sequence ID" value="PRQ28283.1"/>
    <property type="molecule type" value="Genomic_DNA"/>
</dbReference>
<evidence type="ECO:0000313" key="2">
    <source>
        <dbReference type="Proteomes" id="UP000238479"/>
    </source>
</evidence>
<reference evidence="1 2" key="1">
    <citation type="journal article" date="2018" name="Nat. Genet.">
        <title>The Rosa genome provides new insights in the design of modern roses.</title>
        <authorList>
            <person name="Bendahmane M."/>
        </authorList>
    </citation>
    <scope>NUCLEOTIDE SEQUENCE [LARGE SCALE GENOMIC DNA]</scope>
    <source>
        <strain evidence="2">cv. Old Blush</strain>
    </source>
</reference>
<dbReference type="STRING" id="74649.A0A2P6Q267"/>
<protein>
    <submittedName>
        <fullName evidence="1">Uncharacterized protein</fullName>
    </submittedName>
</protein>
<dbReference type="Proteomes" id="UP000238479">
    <property type="component" value="Chromosome 5"/>
</dbReference>
<comment type="caution">
    <text evidence="1">The sequence shown here is derived from an EMBL/GenBank/DDBJ whole genome shotgun (WGS) entry which is preliminary data.</text>
</comment>
<dbReference type="Gramene" id="PRQ28283">
    <property type="protein sequence ID" value="PRQ28283"/>
    <property type="gene ID" value="RchiOBHm_Chr5g0001401"/>
</dbReference>
<keyword evidence="2" id="KW-1185">Reference proteome</keyword>
<name>A0A2P6Q267_ROSCH</name>
<gene>
    <name evidence="1" type="ORF">RchiOBHm_Chr5g0001401</name>
</gene>
<organism evidence="1 2">
    <name type="scientific">Rosa chinensis</name>
    <name type="common">China rose</name>
    <dbReference type="NCBI Taxonomy" id="74649"/>
    <lineage>
        <taxon>Eukaryota</taxon>
        <taxon>Viridiplantae</taxon>
        <taxon>Streptophyta</taxon>
        <taxon>Embryophyta</taxon>
        <taxon>Tracheophyta</taxon>
        <taxon>Spermatophyta</taxon>
        <taxon>Magnoliopsida</taxon>
        <taxon>eudicotyledons</taxon>
        <taxon>Gunneridae</taxon>
        <taxon>Pentapetalae</taxon>
        <taxon>rosids</taxon>
        <taxon>fabids</taxon>
        <taxon>Rosales</taxon>
        <taxon>Rosaceae</taxon>
        <taxon>Rosoideae</taxon>
        <taxon>Rosoideae incertae sedis</taxon>
        <taxon>Rosa</taxon>
    </lineage>
</organism>
<sequence length="246" mass="27519">MAQKEKTEDSGASHMQVFIPSSAPLSLFMLYNSPVAGNKDIAEESIKNFLISYATLLPKNLHNHCAPIVLEFCKFLRRVGQEDPPYILCRSALGLFWENAGGLQDSECVDQLVRLKEIYPFLTEVANSLSKDLELSMESPGSLRPLLDDVVDFKAFLLPMRTAINKELYYTGPICESSKAQAAKYPVFGEEIELLRIILADLLKRMAECLTKVVECLAGKGKGDSDYCSFWMFSVSCCFEGTTWDL</sequence>